<evidence type="ECO:0000256" key="3">
    <source>
        <dbReference type="SAM" id="SignalP"/>
    </source>
</evidence>
<evidence type="ECO:0000256" key="1">
    <source>
        <dbReference type="SAM" id="MobiDB-lite"/>
    </source>
</evidence>
<feature type="transmembrane region" description="Helical" evidence="2">
    <location>
        <begin position="347"/>
        <end position="367"/>
    </location>
</feature>
<keyword evidence="2" id="KW-1133">Transmembrane helix</keyword>
<keyword evidence="2" id="KW-0812">Transmembrane</keyword>
<keyword evidence="5" id="KW-1185">Reference proteome</keyword>
<accession>A0A0L6UVQ3</accession>
<organism evidence="4 5">
    <name type="scientific">Puccinia sorghi</name>
    <dbReference type="NCBI Taxonomy" id="27349"/>
    <lineage>
        <taxon>Eukaryota</taxon>
        <taxon>Fungi</taxon>
        <taxon>Dikarya</taxon>
        <taxon>Basidiomycota</taxon>
        <taxon>Pucciniomycotina</taxon>
        <taxon>Pucciniomycetes</taxon>
        <taxon>Pucciniales</taxon>
        <taxon>Pucciniaceae</taxon>
        <taxon>Puccinia</taxon>
    </lineage>
</organism>
<reference evidence="4 5" key="1">
    <citation type="submission" date="2015-08" db="EMBL/GenBank/DDBJ databases">
        <title>Next Generation Sequencing and Analysis of the Genome of Puccinia sorghi L Schw, the Causal Agent of Maize Common Rust.</title>
        <authorList>
            <person name="Rochi L."/>
            <person name="Burguener G."/>
            <person name="Darino M."/>
            <person name="Turjanski A."/>
            <person name="Kreff E."/>
            <person name="Dieguez M.J."/>
            <person name="Sacco F."/>
        </authorList>
    </citation>
    <scope>NUCLEOTIDE SEQUENCE [LARGE SCALE GENOMIC DNA]</scope>
    <source>
        <strain evidence="4 5">RO10H11247</strain>
    </source>
</reference>
<evidence type="ECO:0000313" key="5">
    <source>
        <dbReference type="Proteomes" id="UP000037035"/>
    </source>
</evidence>
<sequence length="489" mass="56766">MCFPILVHPLFTSLVETQSNPALTCPVFHSQSRDTSLSTKFLFIQITVMCMYSSVQNTSAMCFWHCNANGTPHHNRKIVLVTILDKYNEYTFENNKALQDLDLPHQPQRLWTAKLISLHVMTLMVLIKVESFHFFYYSFDSQNVCQPKSQESIKKNNNYRSKGSLDQENEDSNEKLCPIPLSPEVFGMTRNLSLEFSTSSIPGTFNEGLNRASENPHKSYYVLSDSSKECSRHLNFSSYQALFWTRATHSAYFDPETHHKRETKNRMIQLYEIQLQNTNKTIQTLSSKEGDQPKNGDQYTQKQMNLKFHTQPLPDFLSTHDNRLPQAATSKPPNEELASKRIYPSMILYFFFLFFCDIPCHVTHLSYLSSKSHKSTKMRNERKLDNSNPIMAIAINFALLLDLRKKHPMKQQPNQMKFLLHSLIHILSLVYSDFSTLELMQAHHMFQKFSSRLVICCLNWQIPEVNMIAEWGIVELIQWSMRPCCNGQG</sequence>
<protein>
    <submittedName>
        <fullName evidence="4">Putative signal peptide protein</fullName>
    </submittedName>
</protein>
<dbReference type="VEuPathDB" id="FungiDB:VP01_3502g1"/>
<dbReference type="Proteomes" id="UP000037035">
    <property type="component" value="Unassembled WGS sequence"/>
</dbReference>
<feature type="signal peptide" evidence="3">
    <location>
        <begin position="1"/>
        <end position="17"/>
    </location>
</feature>
<proteinExistence type="predicted"/>
<feature type="chain" id="PRO_5005567907" evidence="3">
    <location>
        <begin position="18"/>
        <end position="489"/>
    </location>
</feature>
<keyword evidence="2" id="KW-0472">Membrane</keyword>
<keyword evidence="3" id="KW-0732">Signal</keyword>
<comment type="caution">
    <text evidence="4">The sequence shown here is derived from an EMBL/GenBank/DDBJ whole genome shotgun (WGS) entry which is preliminary data.</text>
</comment>
<dbReference type="AlphaFoldDB" id="A0A0L6UVQ3"/>
<name>A0A0L6UVQ3_9BASI</name>
<feature type="region of interest" description="Disordered" evidence="1">
    <location>
        <begin position="150"/>
        <end position="174"/>
    </location>
</feature>
<gene>
    <name evidence="4" type="ORF">VP01_3502g1</name>
</gene>
<dbReference type="EMBL" id="LAVV01008505">
    <property type="protein sequence ID" value="KNZ52603.1"/>
    <property type="molecule type" value="Genomic_DNA"/>
</dbReference>
<evidence type="ECO:0000256" key="2">
    <source>
        <dbReference type="SAM" id="Phobius"/>
    </source>
</evidence>
<feature type="compositionally biased region" description="Polar residues" evidence="1">
    <location>
        <begin position="150"/>
        <end position="166"/>
    </location>
</feature>
<evidence type="ECO:0000313" key="4">
    <source>
        <dbReference type="EMBL" id="KNZ52603.1"/>
    </source>
</evidence>